<proteinExistence type="predicted"/>
<evidence type="ECO:0000259" key="2">
    <source>
        <dbReference type="PROSITE" id="PS50097"/>
    </source>
</evidence>
<dbReference type="Pfam" id="PF00651">
    <property type="entry name" value="BTB"/>
    <property type="match status" value="1"/>
</dbReference>
<comment type="caution">
    <text evidence="4">The sequence shown here is derived from an EMBL/GenBank/DDBJ whole genome shotgun (WGS) entry which is preliminary data.</text>
</comment>
<dbReference type="InterPro" id="IPR011333">
    <property type="entry name" value="SKP1/BTB/POZ_sf"/>
</dbReference>
<name>A0A8S3YP21_9EUPU</name>
<sequence length="691" mass="77523">MTDFSKFRESGDLSDISVFVGSKEHRLHKFPLYARSDYFCELARTQPHSDTEPFKVELHDFPGGNDTFVQVADFCYNMPLNLNKKNVVAVRCAAEYLKMYGPGNLKEVSSKFLIDTITSAKINRFTSLIVSMLMECNEVGDVAETAGIVDLCLDAFVECWLKPAVKYSTLGIGRSFFIASQNSDAISGFTRTRTANVIQAIDKLDDGTVRSLLAIRPEWFAKLLMKARVRGISSDELGNLAVKYISSALEEKRKDEEIPSNNALNNQDDEKDIDTNNSTADTESLASHDFDDNETPPVSQNTRTVLKVKYDPKRVLDTVILALPDQAFSIPAVTMEWLTKTISMATLHSCESKDKLLRVAGDMLTQLDSKDLCVISPSVLHDIIVGACEEKCTTGQQMSSEKACSLVDKYMVHKTKEGSLTAEAFRLLASATKNYTRTSHDSLYTVLEFVLNSEADKLTHEQRNELTEIVNFDLLSGASLQRALDEEIVPPAKIASSALKLCVRLRTELASVKYIAELQEDDLQKYQTSVGRAVPLADVEPRQLSSYNYTPRNTELDNKDIFEKSSSEATRSEDQESGNHYASTDPLKAAQSVLSAARHKLNLPVYTGYRPVFLSRLPPSTYSGHAHLYYYHAQRGHDLSLEDELELRLDRPLHSLDPRARHHRLLAQQHRADDSNGHRTYFPYTSHSLRF</sequence>
<dbReference type="InterPro" id="IPR000210">
    <property type="entry name" value="BTB/POZ_dom"/>
</dbReference>
<evidence type="ECO:0000313" key="5">
    <source>
        <dbReference type="Proteomes" id="UP000678393"/>
    </source>
</evidence>
<evidence type="ECO:0000256" key="1">
    <source>
        <dbReference type="SAM" id="MobiDB-lite"/>
    </source>
</evidence>
<gene>
    <name evidence="4" type="ORF">CUNI_LOCUS2860</name>
</gene>
<evidence type="ECO:0000259" key="3">
    <source>
        <dbReference type="PROSITE" id="PS51649"/>
    </source>
</evidence>
<feature type="compositionally biased region" description="Basic and acidic residues" evidence="1">
    <location>
        <begin position="564"/>
        <end position="574"/>
    </location>
</feature>
<dbReference type="AlphaFoldDB" id="A0A8S3YP21"/>
<dbReference type="OrthoDB" id="624345at2759"/>
<dbReference type="PROSITE" id="PS51649">
    <property type="entry name" value="NPH3"/>
    <property type="match status" value="1"/>
</dbReference>
<dbReference type="InterPro" id="IPR043454">
    <property type="entry name" value="NPH3/RPT2-like"/>
</dbReference>
<dbReference type="PROSITE" id="PS50097">
    <property type="entry name" value="BTB"/>
    <property type="match status" value="1"/>
</dbReference>
<dbReference type="EMBL" id="CAJHNH020000383">
    <property type="protein sequence ID" value="CAG5117302.1"/>
    <property type="molecule type" value="Genomic_DNA"/>
</dbReference>
<dbReference type="Gene3D" id="3.30.710.10">
    <property type="entry name" value="Potassium Channel Kv1.1, Chain A"/>
    <property type="match status" value="1"/>
</dbReference>
<feature type="domain" description="BTB" evidence="2">
    <location>
        <begin position="14"/>
        <end position="84"/>
    </location>
</feature>
<protein>
    <recommendedName>
        <fullName evidence="6">BTB domain-containing protein</fullName>
    </recommendedName>
</protein>
<dbReference type="Proteomes" id="UP000678393">
    <property type="component" value="Unassembled WGS sequence"/>
</dbReference>
<evidence type="ECO:0000313" key="4">
    <source>
        <dbReference type="EMBL" id="CAG5117302.1"/>
    </source>
</evidence>
<keyword evidence="5" id="KW-1185">Reference proteome</keyword>
<dbReference type="Pfam" id="PF03000">
    <property type="entry name" value="NPH3"/>
    <property type="match status" value="1"/>
</dbReference>
<dbReference type="InterPro" id="IPR027356">
    <property type="entry name" value="NPH3_dom"/>
</dbReference>
<feature type="compositionally biased region" description="Polar residues" evidence="1">
    <location>
        <begin position="275"/>
        <end position="285"/>
    </location>
</feature>
<evidence type="ECO:0008006" key="6">
    <source>
        <dbReference type="Google" id="ProtNLM"/>
    </source>
</evidence>
<dbReference type="SUPFAM" id="SSF54695">
    <property type="entry name" value="POZ domain"/>
    <property type="match status" value="1"/>
</dbReference>
<feature type="region of interest" description="Disordered" evidence="1">
    <location>
        <begin position="255"/>
        <end position="299"/>
    </location>
</feature>
<feature type="domain" description="NPH3" evidence="3">
    <location>
        <begin position="206"/>
        <end position="504"/>
    </location>
</feature>
<feature type="region of interest" description="Disordered" evidence="1">
    <location>
        <begin position="564"/>
        <end position="583"/>
    </location>
</feature>
<organism evidence="4 5">
    <name type="scientific">Candidula unifasciata</name>
    <dbReference type="NCBI Taxonomy" id="100452"/>
    <lineage>
        <taxon>Eukaryota</taxon>
        <taxon>Metazoa</taxon>
        <taxon>Spiralia</taxon>
        <taxon>Lophotrochozoa</taxon>
        <taxon>Mollusca</taxon>
        <taxon>Gastropoda</taxon>
        <taxon>Heterobranchia</taxon>
        <taxon>Euthyneura</taxon>
        <taxon>Panpulmonata</taxon>
        <taxon>Eupulmonata</taxon>
        <taxon>Stylommatophora</taxon>
        <taxon>Helicina</taxon>
        <taxon>Helicoidea</taxon>
        <taxon>Geomitridae</taxon>
        <taxon>Candidula</taxon>
    </lineage>
</organism>
<reference evidence="4" key="1">
    <citation type="submission" date="2021-04" db="EMBL/GenBank/DDBJ databases">
        <authorList>
            <consortium name="Molecular Ecology Group"/>
        </authorList>
    </citation>
    <scope>NUCLEOTIDE SEQUENCE</scope>
</reference>
<dbReference type="PANTHER" id="PTHR32370">
    <property type="entry name" value="OS12G0117600 PROTEIN"/>
    <property type="match status" value="1"/>
</dbReference>
<accession>A0A8S3YP21</accession>